<name>A0A9D1AIL3_9FIRM</name>
<feature type="non-terminal residue" evidence="2">
    <location>
        <position position="1"/>
    </location>
</feature>
<keyword evidence="1" id="KW-0472">Membrane</keyword>
<dbReference type="EMBL" id="DVGY01000079">
    <property type="protein sequence ID" value="HIR40872.1"/>
    <property type="molecule type" value="Genomic_DNA"/>
</dbReference>
<protein>
    <submittedName>
        <fullName evidence="2">Uncharacterized protein</fullName>
    </submittedName>
</protein>
<reference evidence="2" key="2">
    <citation type="journal article" date="2021" name="PeerJ">
        <title>Extensive microbial diversity within the chicken gut microbiome revealed by metagenomics and culture.</title>
        <authorList>
            <person name="Gilroy R."/>
            <person name="Ravi A."/>
            <person name="Getino M."/>
            <person name="Pursley I."/>
            <person name="Horton D.L."/>
            <person name="Alikhan N.F."/>
            <person name="Baker D."/>
            <person name="Gharbi K."/>
            <person name="Hall N."/>
            <person name="Watson M."/>
            <person name="Adriaenssens E.M."/>
            <person name="Foster-Nyarko E."/>
            <person name="Jarju S."/>
            <person name="Secka A."/>
            <person name="Antonio M."/>
            <person name="Oren A."/>
            <person name="Chaudhuri R.R."/>
            <person name="La Ragione R."/>
            <person name="Hildebrand F."/>
            <person name="Pallen M.J."/>
        </authorList>
    </citation>
    <scope>NUCLEOTIDE SEQUENCE</scope>
    <source>
        <strain evidence="2">CHK184-25365</strain>
    </source>
</reference>
<evidence type="ECO:0000313" key="3">
    <source>
        <dbReference type="Proteomes" id="UP000886749"/>
    </source>
</evidence>
<organism evidence="2 3">
    <name type="scientific">Candidatus Egerieicola pullicola</name>
    <dbReference type="NCBI Taxonomy" id="2840775"/>
    <lineage>
        <taxon>Bacteria</taxon>
        <taxon>Bacillati</taxon>
        <taxon>Bacillota</taxon>
        <taxon>Clostridia</taxon>
        <taxon>Eubacteriales</taxon>
        <taxon>Oscillospiraceae</taxon>
        <taxon>Oscillospiraceae incertae sedis</taxon>
        <taxon>Candidatus Egerieicola</taxon>
    </lineage>
</organism>
<gene>
    <name evidence="2" type="ORF">IAB36_03485</name>
</gene>
<feature type="transmembrane region" description="Helical" evidence="1">
    <location>
        <begin position="68"/>
        <end position="89"/>
    </location>
</feature>
<sequence>LIGILLSFVLFCLAMLIPWFHPQATPSLEKEGTVKSLRYVFLYFLTVALGLSLLYLDRSQDRQLLWMIFLLPAGLLSLYLAASLLGWAWEKKRPKGWQDYLKAIPLVFLLSMLVFGLGVFYFPYLAFPLPQTAWTVAVIRQTLLQSLELDLFFSLWFTLLFLAGGLATKLVRWVLRGGVPAEESFSR</sequence>
<reference evidence="2" key="1">
    <citation type="submission" date="2020-10" db="EMBL/GenBank/DDBJ databases">
        <authorList>
            <person name="Gilroy R."/>
        </authorList>
    </citation>
    <scope>NUCLEOTIDE SEQUENCE</scope>
    <source>
        <strain evidence="2">CHK184-25365</strain>
    </source>
</reference>
<dbReference type="Proteomes" id="UP000886749">
    <property type="component" value="Unassembled WGS sequence"/>
</dbReference>
<feature type="transmembrane region" description="Helical" evidence="1">
    <location>
        <begin position="147"/>
        <end position="167"/>
    </location>
</feature>
<keyword evidence="1" id="KW-0812">Transmembrane</keyword>
<feature type="transmembrane region" description="Helical" evidence="1">
    <location>
        <begin position="104"/>
        <end position="127"/>
    </location>
</feature>
<comment type="caution">
    <text evidence="2">The sequence shown here is derived from an EMBL/GenBank/DDBJ whole genome shotgun (WGS) entry which is preliminary data.</text>
</comment>
<evidence type="ECO:0000313" key="2">
    <source>
        <dbReference type="EMBL" id="HIR40872.1"/>
    </source>
</evidence>
<dbReference type="AlphaFoldDB" id="A0A9D1AIL3"/>
<feature type="transmembrane region" description="Helical" evidence="1">
    <location>
        <begin position="38"/>
        <end position="56"/>
    </location>
</feature>
<proteinExistence type="predicted"/>
<evidence type="ECO:0000256" key="1">
    <source>
        <dbReference type="SAM" id="Phobius"/>
    </source>
</evidence>
<keyword evidence="1" id="KW-1133">Transmembrane helix</keyword>
<accession>A0A9D1AIL3</accession>